<sequence length="351" mass="38142">MRVLRALLLILGVVVLSCDANGENVEVVGLGECSDCAEHNIQTSHAFNGFGVSVYCRTTSGDVKRRGVGQLDEQGKFKVSIPGYLVNKDGELKESCYAQLHGASSDPCPSLDGIESTRIVSKAKADGGKHVFGPTGRLKFRLSVCTSSDLLVKLFGKPFPLPPFPPIHGKSLHPPIPIYKLPPIPKYHKHLPPPIPIIKKPYPPPVPVYKPKPKPLPPPVPVYKPKPKPLPPPVPVYKPKPKPLPPVYKPKPSPPVYKLKPKPLPPPVPVYKPKPKPLTPPVPVYEPKPKPEPLPPPVPVYKPKPLPPPIPFFKPLPPFPKFPPMPPLPSASKAPAFPDSTKDLEAPPLLG</sequence>
<comment type="caution">
    <text evidence="1">The sequence shown here is derived from an EMBL/GenBank/DDBJ whole genome shotgun (WGS) entry which is preliminary data.</text>
</comment>
<gene>
    <name evidence="1" type="ORF">MLD38_026768</name>
</gene>
<name>A0ACB9P169_9MYRT</name>
<accession>A0ACB9P169</accession>
<proteinExistence type="predicted"/>
<dbReference type="EMBL" id="CM042886">
    <property type="protein sequence ID" value="KAI4342111.1"/>
    <property type="molecule type" value="Genomic_DNA"/>
</dbReference>
<reference evidence="2" key="1">
    <citation type="journal article" date="2023" name="Front. Plant Sci.">
        <title>Chromosomal-level genome assembly of Melastoma candidum provides insights into trichome evolution.</title>
        <authorList>
            <person name="Zhong Y."/>
            <person name="Wu W."/>
            <person name="Sun C."/>
            <person name="Zou P."/>
            <person name="Liu Y."/>
            <person name="Dai S."/>
            <person name="Zhou R."/>
        </authorList>
    </citation>
    <scope>NUCLEOTIDE SEQUENCE [LARGE SCALE GENOMIC DNA]</scope>
</reference>
<evidence type="ECO:0000313" key="1">
    <source>
        <dbReference type="EMBL" id="KAI4342111.1"/>
    </source>
</evidence>
<evidence type="ECO:0000313" key="2">
    <source>
        <dbReference type="Proteomes" id="UP001057402"/>
    </source>
</evidence>
<dbReference type="Proteomes" id="UP001057402">
    <property type="component" value="Chromosome 7"/>
</dbReference>
<keyword evidence="2" id="KW-1185">Reference proteome</keyword>
<organism evidence="1 2">
    <name type="scientific">Melastoma candidum</name>
    <dbReference type="NCBI Taxonomy" id="119954"/>
    <lineage>
        <taxon>Eukaryota</taxon>
        <taxon>Viridiplantae</taxon>
        <taxon>Streptophyta</taxon>
        <taxon>Embryophyta</taxon>
        <taxon>Tracheophyta</taxon>
        <taxon>Spermatophyta</taxon>
        <taxon>Magnoliopsida</taxon>
        <taxon>eudicotyledons</taxon>
        <taxon>Gunneridae</taxon>
        <taxon>Pentapetalae</taxon>
        <taxon>rosids</taxon>
        <taxon>malvids</taxon>
        <taxon>Myrtales</taxon>
        <taxon>Melastomataceae</taxon>
        <taxon>Melastomatoideae</taxon>
        <taxon>Melastomateae</taxon>
        <taxon>Melastoma</taxon>
    </lineage>
</organism>
<protein>
    <submittedName>
        <fullName evidence="1">Uncharacterized protein</fullName>
    </submittedName>
</protein>